<feature type="domain" description="Fungal-type protein kinase" evidence="2">
    <location>
        <begin position="237"/>
        <end position="369"/>
    </location>
</feature>
<gene>
    <name evidence="3" type="ORF">SCP_0505860</name>
</gene>
<dbReference type="AlphaFoldDB" id="A0A401GMW2"/>
<evidence type="ECO:0000259" key="2">
    <source>
        <dbReference type="Pfam" id="PF17667"/>
    </source>
</evidence>
<feature type="domain" description="Fungal-type protein kinase" evidence="2">
    <location>
        <begin position="440"/>
        <end position="539"/>
    </location>
</feature>
<feature type="compositionally biased region" description="Polar residues" evidence="1">
    <location>
        <begin position="188"/>
        <end position="201"/>
    </location>
</feature>
<evidence type="ECO:0000313" key="4">
    <source>
        <dbReference type="Proteomes" id="UP000287166"/>
    </source>
</evidence>
<dbReference type="PANTHER" id="PTHR38248:SF2">
    <property type="entry name" value="FUNK1 11"/>
    <property type="match status" value="1"/>
</dbReference>
<evidence type="ECO:0000256" key="1">
    <source>
        <dbReference type="SAM" id="MobiDB-lite"/>
    </source>
</evidence>
<sequence length="636" mass="72819">MKICNDSPPYQSKIRRLLAEYVKPCTREEECYAPFVNTFNHALKEMKECSLPLLREINKKEDLDIMFHRNDPKDLTGIHGGLKTLGCPDVVLVAHGSAFRAAGDSARVPSMPWDDLAFKVALEKPYESFRWADCLSCQEFKRHKDPSGTLPHEYTDTFTLSITPLSNLDQEHPNEDGVWRKDFAAVRPSSSSSQHLNTPRKSITKCKSPDQSGGSMSKKPKVEGEKELPPIVQCGIYGAEMLMRGPYAAHAINLLIIDNCVWVWWYDRQGAIQSSGVNFVTDLPYFLVLLAVFQRFTLKDWGIETSLMNEAEKHHRRIISSAGKYLAEEHPHHDRQSLYMTAIACLAEIYWPEIERRSEVDILKVIEAKSEGDDLVRGHIPFLVDSQDLAYSTGTIRDEISLLGELRREGGNVVSSPRLLRVILLRKLEPIENLKGVLFVRAWIDCYRCHFRLWLHGVEHGDISLYNLMYNPDTKRGVLNDFDLTVIREGSEERKPTGKECTGTVPFMALDLLMPDYYSGKITRLYRHDLESFVWVLPFVLLRNYSTDQDTQLNTWCTRALRACEAVWKGIGLGGFNWLIKLTMHKKEDTELWYGSSEDSARKMLKMFEEKITTSLGTHPVAEFHFDPLSEVQLRL</sequence>
<dbReference type="Gene3D" id="1.10.510.10">
    <property type="entry name" value="Transferase(Phosphotransferase) domain 1"/>
    <property type="match status" value="1"/>
</dbReference>
<dbReference type="InterPro" id="IPR040976">
    <property type="entry name" value="Pkinase_fungal"/>
</dbReference>
<dbReference type="EMBL" id="BFAD01000005">
    <property type="protein sequence ID" value="GBE83532.1"/>
    <property type="molecule type" value="Genomic_DNA"/>
</dbReference>
<accession>A0A401GMW2</accession>
<name>A0A401GMW2_9APHY</name>
<reference evidence="3 4" key="1">
    <citation type="journal article" date="2018" name="Sci. Rep.">
        <title>Genome sequence of the cauliflower mushroom Sparassis crispa (Hanabiratake) and its association with beneficial usage.</title>
        <authorList>
            <person name="Kiyama R."/>
            <person name="Furutani Y."/>
            <person name="Kawaguchi K."/>
            <person name="Nakanishi T."/>
        </authorList>
    </citation>
    <scope>NUCLEOTIDE SEQUENCE [LARGE SCALE GENOMIC DNA]</scope>
</reference>
<proteinExistence type="predicted"/>
<dbReference type="OrthoDB" id="5584477at2759"/>
<dbReference type="RefSeq" id="XP_027614445.1">
    <property type="nucleotide sequence ID" value="XM_027758644.1"/>
</dbReference>
<dbReference type="PANTHER" id="PTHR38248">
    <property type="entry name" value="FUNK1 6"/>
    <property type="match status" value="1"/>
</dbReference>
<dbReference type="GeneID" id="38780449"/>
<dbReference type="Proteomes" id="UP000287166">
    <property type="component" value="Unassembled WGS sequence"/>
</dbReference>
<keyword evidence="4" id="KW-1185">Reference proteome</keyword>
<dbReference type="Pfam" id="PF17667">
    <property type="entry name" value="Pkinase_fungal"/>
    <property type="match status" value="2"/>
</dbReference>
<dbReference type="InParanoid" id="A0A401GMW2"/>
<comment type="caution">
    <text evidence="3">The sequence shown here is derived from an EMBL/GenBank/DDBJ whole genome shotgun (WGS) entry which is preliminary data.</text>
</comment>
<evidence type="ECO:0000313" key="3">
    <source>
        <dbReference type="EMBL" id="GBE83532.1"/>
    </source>
</evidence>
<dbReference type="InterPro" id="IPR011009">
    <property type="entry name" value="Kinase-like_dom_sf"/>
</dbReference>
<dbReference type="SUPFAM" id="SSF56112">
    <property type="entry name" value="Protein kinase-like (PK-like)"/>
    <property type="match status" value="1"/>
</dbReference>
<feature type="region of interest" description="Disordered" evidence="1">
    <location>
        <begin position="186"/>
        <end position="224"/>
    </location>
</feature>
<organism evidence="3 4">
    <name type="scientific">Sparassis crispa</name>
    <dbReference type="NCBI Taxonomy" id="139825"/>
    <lineage>
        <taxon>Eukaryota</taxon>
        <taxon>Fungi</taxon>
        <taxon>Dikarya</taxon>
        <taxon>Basidiomycota</taxon>
        <taxon>Agaricomycotina</taxon>
        <taxon>Agaricomycetes</taxon>
        <taxon>Polyporales</taxon>
        <taxon>Sparassidaceae</taxon>
        <taxon>Sparassis</taxon>
    </lineage>
</organism>
<protein>
    <recommendedName>
        <fullName evidence="2">Fungal-type protein kinase domain-containing protein</fullName>
    </recommendedName>
</protein>